<accession>A0A835YD37</accession>
<protein>
    <submittedName>
        <fullName evidence="2">Uncharacterized protein</fullName>
    </submittedName>
</protein>
<dbReference type="Proteomes" id="UP000612055">
    <property type="component" value="Unassembled WGS sequence"/>
</dbReference>
<dbReference type="AlphaFoldDB" id="A0A835YD37"/>
<sequence length="230" mass="23800">MRAWRERRAAAASVICRAARRYLDRRAAAEERRGEEAAARIAASTCARVLAAWHLRTTARVRLRRRYASLAHVSAGAHRLQLQLAANSTSSAGAPAELNSSAACSSAGVGGHEAASRGFYPTAGGTADGRCAAALDARTPSPGPSPTACEPAVLAAGDPTLAEIHPTLPAMLARSCFGSESGTMTGGSIRKHQIKDPSPPQSHRGGMAAASGGQPAAWLTHFGQRSVSTR</sequence>
<evidence type="ECO:0000256" key="1">
    <source>
        <dbReference type="SAM" id="MobiDB-lite"/>
    </source>
</evidence>
<feature type="region of interest" description="Disordered" evidence="1">
    <location>
        <begin position="182"/>
        <end position="230"/>
    </location>
</feature>
<name>A0A835YD37_9CHLO</name>
<proteinExistence type="predicted"/>
<organism evidence="2 3">
    <name type="scientific">Edaphochlamys debaryana</name>
    <dbReference type="NCBI Taxonomy" id="47281"/>
    <lineage>
        <taxon>Eukaryota</taxon>
        <taxon>Viridiplantae</taxon>
        <taxon>Chlorophyta</taxon>
        <taxon>core chlorophytes</taxon>
        <taxon>Chlorophyceae</taxon>
        <taxon>CS clade</taxon>
        <taxon>Chlamydomonadales</taxon>
        <taxon>Chlamydomonadales incertae sedis</taxon>
        <taxon>Edaphochlamys</taxon>
    </lineage>
</organism>
<reference evidence="2" key="1">
    <citation type="journal article" date="2020" name="bioRxiv">
        <title>Comparative genomics of Chlamydomonas.</title>
        <authorList>
            <person name="Craig R.J."/>
            <person name="Hasan A.R."/>
            <person name="Ness R.W."/>
            <person name="Keightley P.D."/>
        </authorList>
    </citation>
    <scope>NUCLEOTIDE SEQUENCE</scope>
    <source>
        <strain evidence="2">CCAP 11/70</strain>
    </source>
</reference>
<comment type="caution">
    <text evidence="2">The sequence shown here is derived from an EMBL/GenBank/DDBJ whole genome shotgun (WGS) entry which is preliminary data.</text>
</comment>
<evidence type="ECO:0000313" key="3">
    <source>
        <dbReference type="Proteomes" id="UP000612055"/>
    </source>
</evidence>
<keyword evidence="3" id="KW-1185">Reference proteome</keyword>
<evidence type="ECO:0000313" key="2">
    <source>
        <dbReference type="EMBL" id="KAG2500670.1"/>
    </source>
</evidence>
<dbReference type="EMBL" id="JAEHOE010000003">
    <property type="protein sequence ID" value="KAG2500670.1"/>
    <property type="molecule type" value="Genomic_DNA"/>
</dbReference>
<gene>
    <name evidence="2" type="ORF">HYH03_001436</name>
</gene>